<dbReference type="InterPro" id="IPR020996">
    <property type="entry name" value="T3SS_AvrPto"/>
</dbReference>
<evidence type="ECO:0000313" key="2">
    <source>
        <dbReference type="EMBL" id="RML76033.1"/>
    </source>
</evidence>
<feature type="region of interest" description="Disordered" evidence="1">
    <location>
        <begin position="1"/>
        <end position="33"/>
    </location>
</feature>
<evidence type="ECO:0000256" key="1">
    <source>
        <dbReference type="SAM" id="MobiDB-lite"/>
    </source>
</evidence>
<reference evidence="2 3" key="1">
    <citation type="submission" date="2018-08" db="EMBL/GenBank/DDBJ databases">
        <title>Recombination of ecologically and evolutionarily significant loci maintains genetic cohesion in the Pseudomonas syringae species complex.</title>
        <authorList>
            <person name="Dillon M."/>
            <person name="Thakur S."/>
            <person name="Almeida R.N.D."/>
            <person name="Weir B.S."/>
            <person name="Guttman D.S."/>
        </authorList>
    </citation>
    <scope>NUCLEOTIDE SEQUENCE [LARGE SCALE GENOMIC DNA]</scope>
    <source>
        <strain evidence="2 3">88_10</strain>
    </source>
</reference>
<dbReference type="AlphaFoldDB" id="A0A2V4P572"/>
<dbReference type="SMR" id="A0A2V4P572"/>
<protein>
    <submittedName>
        <fullName evidence="2">Type III effector protein AvrPto1</fullName>
    </submittedName>
</protein>
<dbReference type="Proteomes" id="UP000282378">
    <property type="component" value="Unassembled WGS sequence"/>
</dbReference>
<dbReference type="InterPro" id="IPR036532">
    <property type="entry name" value="AvrPto_sf"/>
</dbReference>
<dbReference type="GeneID" id="1185679"/>
<proteinExistence type="predicted"/>
<name>A0A2V4P572_PSEYM</name>
<dbReference type="Pfam" id="PF11592">
    <property type="entry name" value="AvrPto"/>
    <property type="match status" value="1"/>
</dbReference>
<dbReference type="Gene3D" id="1.20.1270.140">
    <property type="entry name" value="AvrPto"/>
    <property type="match status" value="1"/>
</dbReference>
<organism evidence="2 3">
    <name type="scientific">Pseudomonas syringae pv. maculicola</name>
    <dbReference type="NCBI Taxonomy" id="59511"/>
    <lineage>
        <taxon>Bacteria</taxon>
        <taxon>Pseudomonadati</taxon>
        <taxon>Pseudomonadota</taxon>
        <taxon>Gammaproteobacteria</taxon>
        <taxon>Pseudomonadales</taxon>
        <taxon>Pseudomonadaceae</taxon>
        <taxon>Pseudomonas</taxon>
    </lineage>
</organism>
<dbReference type="SUPFAM" id="SSF116854">
    <property type="entry name" value="Avirulence protein AvrPto"/>
    <property type="match status" value="1"/>
</dbReference>
<comment type="caution">
    <text evidence="2">The sequence shown here is derived from an EMBL/GenBank/DDBJ whole genome shotgun (WGS) entry which is preliminary data.</text>
</comment>
<dbReference type="RefSeq" id="WP_011104823.1">
    <property type="nucleotide sequence ID" value="NZ_LGLH01000007.1"/>
</dbReference>
<evidence type="ECO:0000313" key="3">
    <source>
        <dbReference type="Proteomes" id="UP000282378"/>
    </source>
</evidence>
<dbReference type="EMBL" id="RBNL01002264">
    <property type="protein sequence ID" value="RML76033.1"/>
    <property type="molecule type" value="Genomic_DNA"/>
</dbReference>
<sequence>MGNICVGGSRMAHQVNSPDRVSNNSGDEDNVTSSQLLSVRHQLAESAGVPRDQHEFVSNQAPQSLRNRYNNLYSHTQRTLDMADMQHRYMTGASGINPGMLPHENVDDMRSAITDWSDMREALQYAMGIHADIPPSPERFVATMNPNGSIRMSTLSPSPYRNWQ</sequence>
<accession>A0A2V4P572</accession>
<gene>
    <name evidence="2" type="ORF">APX70_03742</name>
</gene>
<feature type="compositionally biased region" description="Polar residues" evidence="1">
    <location>
        <begin position="14"/>
        <end position="33"/>
    </location>
</feature>